<dbReference type="AlphaFoldDB" id="A0A5N4DQL2"/>
<reference evidence="2 3" key="1">
    <citation type="journal article" date="2019" name="Mol. Ecol. Resour.">
        <title>Improving Illumina assemblies with Hi-C and long reads: an example with the North African dromedary.</title>
        <authorList>
            <person name="Elbers J.P."/>
            <person name="Rogers M.F."/>
            <person name="Perelman P.L."/>
            <person name="Proskuryakova A.A."/>
            <person name="Serdyukova N.A."/>
            <person name="Johnson W.E."/>
            <person name="Horin P."/>
            <person name="Corander J."/>
            <person name="Murphy D."/>
            <person name="Burger P.A."/>
        </authorList>
    </citation>
    <scope>NUCLEOTIDE SEQUENCE [LARGE SCALE GENOMIC DNA]</scope>
    <source>
        <strain evidence="2">Drom800</strain>
        <tissue evidence="2">Blood</tissue>
    </source>
</reference>
<feature type="region of interest" description="Disordered" evidence="1">
    <location>
        <begin position="284"/>
        <end position="304"/>
    </location>
</feature>
<feature type="region of interest" description="Disordered" evidence="1">
    <location>
        <begin position="151"/>
        <end position="198"/>
    </location>
</feature>
<gene>
    <name evidence="2" type="ORF">Cadr_000011670</name>
</gene>
<evidence type="ECO:0000313" key="3">
    <source>
        <dbReference type="Proteomes" id="UP000299084"/>
    </source>
</evidence>
<name>A0A5N4DQL2_CAMDR</name>
<evidence type="ECO:0000313" key="2">
    <source>
        <dbReference type="EMBL" id="KAB1273357.1"/>
    </source>
</evidence>
<comment type="caution">
    <text evidence="2">The sequence shown here is derived from an EMBL/GenBank/DDBJ whole genome shotgun (WGS) entry which is preliminary data.</text>
</comment>
<protein>
    <submittedName>
        <fullName evidence="2">Ras and Rab interactor-like protein</fullName>
    </submittedName>
</protein>
<sequence>MRTGKPLGAEACSIHHPFPRLVPSQANRAGETPLGILRTPETLLRLQRTWGVWQIPELDAQDAKALLKLWPPGVSVSLESSNLCMPDLPHLLAFLSASRDVLPRTLLLPPLTLEPVDQHTDTPQTGSSQLSTSGRVLFVVNKLYLETHRTWGMEQMPPETPSETAERPGPAPRNPAPHRVSWVEGPLSPEVHHPGPPLASLVEEKDEKEGPEDVLTHHIRVLARTRSSYVARQFRDLRARLISGAGGPHRPGDPVTELLQDVRHLLTDLQDHLAKDPDVRAVFESRGPAAPQKDEDLGNEGIWG</sequence>
<proteinExistence type="predicted"/>
<keyword evidence="3" id="KW-1185">Reference proteome</keyword>
<organism evidence="2 3">
    <name type="scientific">Camelus dromedarius</name>
    <name type="common">Dromedary</name>
    <name type="synonym">Arabian camel</name>
    <dbReference type="NCBI Taxonomy" id="9838"/>
    <lineage>
        <taxon>Eukaryota</taxon>
        <taxon>Metazoa</taxon>
        <taxon>Chordata</taxon>
        <taxon>Craniata</taxon>
        <taxon>Vertebrata</taxon>
        <taxon>Euteleostomi</taxon>
        <taxon>Mammalia</taxon>
        <taxon>Eutheria</taxon>
        <taxon>Laurasiatheria</taxon>
        <taxon>Artiodactyla</taxon>
        <taxon>Tylopoda</taxon>
        <taxon>Camelidae</taxon>
        <taxon>Camelus</taxon>
    </lineage>
</organism>
<dbReference type="Proteomes" id="UP000299084">
    <property type="component" value="Unassembled WGS sequence"/>
</dbReference>
<accession>A0A5N4DQL2</accession>
<evidence type="ECO:0000256" key="1">
    <source>
        <dbReference type="SAM" id="MobiDB-lite"/>
    </source>
</evidence>
<dbReference type="EMBL" id="JWIN03000009">
    <property type="protein sequence ID" value="KAB1273357.1"/>
    <property type="molecule type" value="Genomic_DNA"/>
</dbReference>